<organism evidence="1">
    <name type="scientific">marine sediment metagenome</name>
    <dbReference type="NCBI Taxonomy" id="412755"/>
    <lineage>
        <taxon>unclassified sequences</taxon>
        <taxon>metagenomes</taxon>
        <taxon>ecological metagenomes</taxon>
    </lineage>
</organism>
<evidence type="ECO:0000313" key="1">
    <source>
        <dbReference type="EMBL" id="GAF83061.1"/>
    </source>
</evidence>
<gene>
    <name evidence="1" type="ORF">S01H1_14310</name>
</gene>
<feature type="non-terminal residue" evidence="1">
    <location>
        <position position="1"/>
    </location>
</feature>
<comment type="caution">
    <text evidence="1">The sequence shown here is derived from an EMBL/GenBank/DDBJ whole genome shotgun (WGS) entry which is preliminary data.</text>
</comment>
<proteinExistence type="predicted"/>
<dbReference type="EMBL" id="BARS01007434">
    <property type="protein sequence ID" value="GAF83061.1"/>
    <property type="molecule type" value="Genomic_DNA"/>
</dbReference>
<sequence>FGFIIQLRVEPDAIRTVNIFFEKKAWGAFRYEIYPSYDFVAVAEKFKKEHN</sequence>
<protein>
    <submittedName>
        <fullName evidence="1">Uncharacterized protein</fullName>
    </submittedName>
</protein>
<accession>X0T6X0</accession>
<dbReference type="AlphaFoldDB" id="X0T6X0"/>
<name>X0T6X0_9ZZZZ</name>
<reference evidence="1" key="1">
    <citation type="journal article" date="2014" name="Front. Microbiol.">
        <title>High frequency of phylogenetically diverse reductive dehalogenase-homologous genes in deep subseafloor sedimentary metagenomes.</title>
        <authorList>
            <person name="Kawai M."/>
            <person name="Futagami T."/>
            <person name="Toyoda A."/>
            <person name="Takaki Y."/>
            <person name="Nishi S."/>
            <person name="Hori S."/>
            <person name="Arai W."/>
            <person name="Tsubouchi T."/>
            <person name="Morono Y."/>
            <person name="Uchiyama I."/>
            <person name="Ito T."/>
            <person name="Fujiyama A."/>
            <person name="Inagaki F."/>
            <person name="Takami H."/>
        </authorList>
    </citation>
    <scope>NUCLEOTIDE SEQUENCE</scope>
    <source>
        <strain evidence="1">Expedition CK06-06</strain>
    </source>
</reference>